<keyword evidence="4" id="KW-1185">Reference proteome</keyword>
<proteinExistence type="predicted"/>
<evidence type="ECO:0000256" key="2">
    <source>
        <dbReference type="SAM" id="SignalP"/>
    </source>
</evidence>
<accession>A0A9P9YC85</accession>
<dbReference type="AlphaFoldDB" id="A0A9P9YC85"/>
<gene>
    <name evidence="3" type="ORF">M5D96_013378</name>
</gene>
<keyword evidence="2" id="KW-0732">Signal</keyword>
<name>A0A9P9YC85_9MUSC</name>
<feature type="compositionally biased region" description="Basic and acidic residues" evidence="1">
    <location>
        <begin position="173"/>
        <end position="185"/>
    </location>
</feature>
<dbReference type="EMBL" id="JAMKOV010000096">
    <property type="protein sequence ID" value="KAI8033854.1"/>
    <property type="molecule type" value="Genomic_DNA"/>
</dbReference>
<comment type="caution">
    <text evidence="3">The sequence shown here is derived from an EMBL/GenBank/DDBJ whole genome shotgun (WGS) entry which is preliminary data.</text>
</comment>
<protein>
    <submittedName>
        <fullName evidence="3">Uncharacterized protein</fullName>
    </submittedName>
</protein>
<evidence type="ECO:0000256" key="1">
    <source>
        <dbReference type="SAM" id="MobiDB-lite"/>
    </source>
</evidence>
<feature type="compositionally biased region" description="Low complexity" evidence="1">
    <location>
        <begin position="152"/>
        <end position="161"/>
    </location>
</feature>
<feature type="region of interest" description="Disordered" evidence="1">
    <location>
        <begin position="58"/>
        <end position="77"/>
    </location>
</feature>
<dbReference type="Proteomes" id="UP001059596">
    <property type="component" value="Unassembled WGS sequence"/>
</dbReference>
<evidence type="ECO:0000313" key="3">
    <source>
        <dbReference type="EMBL" id="KAI8033854.1"/>
    </source>
</evidence>
<feature type="chain" id="PRO_5040373124" evidence="2">
    <location>
        <begin position="18"/>
        <end position="209"/>
    </location>
</feature>
<feature type="region of interest" description="Disordered" evidence="1">
    <location>
        <begin position="138"/>
        <end position="185"/>
    </location>
</feature>
<feature type="signal peptide" evidence="2">
    <location>
        <begin position="1"/>
        <end position="17"/>
    </location>
</feature>
<organism evidence="3 4">
    <name type="scientific">Drosophila gunungcola</name>
    <name type="common">fruit fly</name>
    <dbReference type="NCBI Taxonomy" id="103775"/>
    <lineage>
        <taxon>Eukaryota</taxon>
        <taxon>Metazoa</taxon>
        <taxon>Ecdysozoa</taxon>
        <taxon>Arthropoda</taxon>
        <taxon>Hexapoda</taxon>
        <taxon>Insecta</taxon>
        <taxon>Pterygota</taxon>
        <taxon>Neoptera</taxon>
        <taxon>Endopterygota</taxon>
        <taxon>Diptera</taxon>
        <taxon>Brachycera</taxon>
        <taxon>Muscomorpha</taxon>
        <taxon>Ephydroidea</taxon>
        <taxon>Drosophilidae</taxon>
        <taxon>Drosophila</taxon>
        <taxon>Sophophora</taxon>
    </lineage>
</organism>
<evidence type="ECO:0000313" key="4">
    <source>
        <dbReference type="Proteomes" id="UP001059596"/>
    </source>
</evidence>
<sequence>MHILLILFICCFALLMAQQQQQQQQLHPSWLYSMPWRPLILPTATPLSGIAQLSPGYNTAPQTFPPVPEDQQQRKQQPYNLQLQQQYKQQIQQQYLQPTYPQQSILVGLFAPQLQARPLVAPPQAGHFSLPFRPSPFAGYTDDEDAGGQGNGIQEQQQLEEPPFPAHSYNKPVAERSEQSRGEEGFERAVAPLSYVYLSPSNFYNLVKS</sequence>
<reference evidence="3" key="1">
    <citation type="journal article" date="2023" name="Genome Biol. Evol.">
        <title>Long-read-based Genome Assembly of Drosophila gunungcola Reveals Fewer Chemosensory Genes in Flower-breeding Species.</title>
        <authorList>
            <person name="Negi A."/>
            <person name="Liao B.Y."/>
            <person name="Yeh S.D."/>
        </authorList>
    </citation>
    <scope>NUCLEOTIDE SEQUENCE</scope>
    <source>
        <strain evidence="3">Sukarami</strain>
    </source>
</reference>